<comment type="caution">
    <text evidence="1">The sequence shown here is derived from an EMBL/GenBank/DDBJ whole genome shotgun (WGS) entry which is preliminary data.</text>
</comment>
<reference evidence="2" key="1">
    <citation type="submission" date="2024-06" db="EMBL/GenBank/DDBJ databases">
        <title>Multi-omics analyses provide insights into the biosynthesis of the anticancer antibiotic pleurotin in Hohenbuehelia grisea.</title>
        <authorList>
            <person name="Weaver J.A."/>
            <person name="Alberti F."/>
        </authorList>
    </citation>
    <scope>NUCLEOTIDE SEQUENCE [LARGE SCALE GENOMIC DNA]</scope>
    <source>
        <strain evidence="2">T-177</strain>
    </source>
</reference>
<gene>
    <name evidence="1" type="ORF">HGRIS_007819</name>
</gene>
<evidence type="ECO:0000313" key="1">
    <source>
        <dbReference type="EMBL" id="KAL0951081.1"/>
    </source>
</evidence>
<sequence length="119" mass="13356">MPSLSRSYEVLLDFANDTHDFITVQLLRDYGRNTGAVMLLNPGETITLVLDSGAVYQYAVKLQTKVANVTARSWRDIRCDASHLFTPAPLVPTARPSGENGITVDRVWRDYRFFVCSDS</sequence>
<organism evidence="1 2">
    <name type="scientific">Hohenbuehelia grisea</name>
    <dbReference type="NCBI Taxonomy" id="104357"/>
    <lineage>
        <taxon>Eukaryota</taxon>
        <taxon>Fungi</taxon>
        <taxon>Dikarya</taxon>
        <taxon>Basidiomycota</taxon>
        <taxon>Agaricomycotina</taxon>
        <taxon>Agaricomycetes</taxon>
        <taxon>Agaricomycetidae</taxon>
        <taxon>Agaricales</taxon>
        <taxon>Pleurotineae</taxon>
        <taxon>Pleurotaceae</taxon>
        <taxon>Hohenbuehelia</taxon>
    </lineage>
</organism>
<keyword evidence="2" id="KW-1185">Reference proteome</keyword>
<evidence type="ECO:0000313" key="2">
    <source>
        <dbReference type="Proteomes" id="UP001556367"/>
    </source>
</evidence>
<proteinExistence type="predicted"/>
<protein>
    <recommendedName>
        <fullName evidence="3">Plastocyanin-like domain-containing protein</fullName>
    </recommendedName>
</protein>
<dbReference type="Proteomes" id="UP001556367">
    <property type="component" value="Unassembled WGS sequence"/>
</dbReference>
<evidence type="ECO:0008006" key="3">
    <source>
        <dbReference type="Google" id="ProtNLM"/>
    </source>
</evidence>
<name>A0ABR3J6F8_9AGAR</name>
<dbReference type="EMBL" id="JASNQZ010000011">
    <property type="protein sequence ID" value="KAL0951081.1"/>
    <property type="molecule type" value="Genomic_DNA"/>
</dbReference>
<accession>A0ABR3J6F8</accession>